<evidence type="ECO:0000313" key="2">
    <source>
        <dbReference type="Proteomes" id="UP001066276"/>
    </source>
</evidence>
<dbReference type="EMBL" id="JANPWB010000010">
    <property type="protein sequence ID" value="KAJ1135817.1"/>
    <property type="molecule type" value="Genomic_DNA"/>
</dbReference>
<gene>
    <name evidence="1" type="ORF">NDU88_002247</name>
</gene>
<accession>A0AAV7Q8D2</accession>
<reference evidence="1" key="1">
    <citation type="journal article" date="2022" name="bioRxiv">
        <title>Sequencing and chromosome-scale assembly of the giantPleurodeles waltlgenome.</title>
        <authorList>
            <person name="Brown T."/>
            <person name="Elewa A."/>
            <person name="Iarovenko S."/>
            <person name="Subramanian E."/>
            <person name="Araus A.J."/>
            <person name="Petzold A."/>
            <person name="Susuki M."/>
            <person name="Suzuki K.-i.T."/>
            <person name="Hayashi T."/>
            <person name="Toyoda A."/>
            <person name="Oliveira C."/>
            <person name="Osipova E."/>
            <person name="Leigh N.D."/>
            <person name="Simon A."/>
            <person name="Yun M.H."/>
        </authorList>
    </citation>
    <scope>NUCLEOTIDE SEQUENCE</scope>
    <source>
        <strain evidence="1">20211129_DDA</strain>
        <tissue evidence="1">Liver</tissue>
    </source>
</reference>
<dbReference type="AlphaFoldDB" id="A0AAV7Q8D2"/>
<name>A0AAV7Q8D2_PLEWA</name>
<comment type="caution">
    <text evidence="1">The sequence shown here is derived from an EMBL/GenBank/DDBJ whole genome shotgun (WGS) entry which is preliminary data.</text>
</comment>
<dbReference type="Proteomes" id="UP001066276">
    <property type="component" value="Chromosome 6"/>
</dbReference>
<sequence>MEPKREESFGPVTKKDFFEEKQLVILRAQHQAADCAEHVNLQRLMPRTDVHWITRIGVLKSCKTSAKLRLAHRASVLPLILHSP</sequence>
<evidence type="ECO:0000313" key="1">
    <source>
        <dbReference type="EMBL" id="KAJ1135817.1"/>
    </source>
</evidence>
<protein>
    <submittedName>
        <fullName evidence="1">Uncharacterized protein</fullName>
    </submittedName>
</protein>
<organism evidence="1 2">
    <name type="scientific">Pleurodeles waltl</name>
    <name type="common">Iberian ribbed newt</name>
    <dbReference type="NCBI Taxonomy" id="8319"/>
    <lineage>
        <taxon>Eukaryota</taxon>
        <taxon>Metazoa</taxon>
        <taxon>Chordata</taxon>
        <taxon>Craniata</taxon>
        <taxon>Vertebrata</taxon>
        <taxon>Euteleostomi</taxon>
        <taxon>Amphibia</taxon>
        <taxon>Batrachia</taxon>
        <taxon>Caudata</taxon>
        <taxon>Salamandroidea</taxon>
        <taxon>Salamandridae</taxon>
        <taxon>Pleurodelinae</taxon>
        <taxon>Pleurodeles</taxon>
    </lineage>
</organism>
<proteinExistence type="predicted"/>
<keyword evidence="2" id="KW-1185">Reference proteome</keyword>